<organism evidence="1 2">
    <name type="scientific">Scophthalmus maximus</name>
    <name type="common">Turbot</name>
    <name type="synonym">Psetta maxima</name>
    <dbReference type="NCBI Taxonomy" id="52904"/>
    <lineage>
        <taxon>Eukaryota</taxon>
        <taxon>Metazoa</taxon>
        <taxon>Chordata</taxon>
        <taxon>Craniata</taxon>
        <taxon>Vertebrata</taxon>
        <taxon>Euteleostomi</taxon>
        <taxon>Actinopterygii</taxon>
        <taxon>Neopterygii</taxon>
        <taxon>Teleostei</taxon>
        <taxon>Neoteleostei</taxon>
        <taxon>Acanthomorphata</taxon>
        <taxon>Carangaria</taxon>
        <taxon>Pleuronectiformes</taxon>
        <taxon>Pleuronectoidei</taxon>
        <taxon>Scophthalmidae</taxon>
        <taxon>Scophthalmus</taxon>
    </lineage>
</organism>
<feature type="non-terminal residue" evidence="1">
    <location>
        <position position="86"/>
    </location>
</feature>
<reference evidence="1 2" key="1">
    <citation type="submission" date="2019-06" db="EMBL/GenBank/DDBJ databases">
        <title>Draft genomes of female and male turbot (Scophthalmus maximus).</title>
        <authorList>
            <person name="Xu H."/>
            <person name="Xu X.-W."/>
            <person name="Shao C."/>
            <person name="Chen S."/>
        </authorList>
    </citation>
    <scope>NUCLEOTIDE SEQUENCE [LARGE SCALE GENOMIC DNA]</scope>
    <source>
        <strain evidence="1">Ysfricsl-2016a</strain>
        <tissue evidence="1">Blood</tissue>
    </source>
</reference>
<comment type="caution">
    <text evidence="1">The sequence shown here is derived from an EMBL/GenBank/DDBJ whole genome shotgun (WGS) entry which is preliminary data.</text>
</comment>
<gene>
    <name evidence="1" type="ORF">F2P81_011741</name>
</gene>
<evidence type="ECO:0000313" key="1">
    <source>
        <dbReference type="EMBL" id="KAF0036429.1"/>
    </source>
</evidence>
<dbReference type="Proteomes" id="UP000438429">
    <property type="component" value="Unassembled WGS sequence"/>
</dbReference>
<accession>A0A6A4SUS3</accession>
<name>A0A6A4SUS3_SCOMX</name>
<dbReference type="EMBL" id="VEVO01000010">
    <property type="protein sequence ID" value="KAF0036429.1"/>
    <property type="molecule type" value="Genomic_DNA"/>
</dbReference>
<feature type="non-terminal residue" evidence="1">
    <location>
        <position position="1"/>
    </location>
</feature>
<protein>
    <submittedName>
        <fullName evidence="1">Uncharacterized protein</fullName>
    </submittedName>
</protein>
<dbReference type="AlphaFoldDB" id="A0A6A4SUS3"/>
<proteinExistence type="predicted"/>
<sequence length="86" mass="9889">FYTTQPVLEQVFSQSASLQRRPWERFLLGHRYQPERRLGSQQAKEEAAIWRKGIYSLQPGVGVSQDGLHHVRGDVSHSGHQCCDQQ</sequence>
<evidence type="ECO:0000313" key="2">
    <source>
        <dbReference type="Proteomes" id="UP000438429"/>
    </source>
</evidence>